<sequence length="68" mass="7596">MESGHIVAEVTREPVPRFPSWPALKEEGRGVALQCNYIITHSDIEAQYNKLLELLKSISDGTAMELVL</sequence>
<evidence type="ECO:0000313" key="1">
    <source>
        <dbReference type="EMBL" id="KAH3752226.1"/>
    </source>
</evidence>
<keyword evidence="2" id="KW-1185">Reference proteome</keyword>
<reference evidence="1" key="2">
    <citation type="submission" date="2020-11" db="EMBL/GenBank/DDBJ databases">
        <authorList>
            <person name="McCartney M.A."/>
            <person name="Auch B."/>
            <person name="Kono T."/>
            <person name="Mallez S."/>
            <person name="Becker A."/>
            <person name="Gohl D.M."/>
            <person name="Silverstein K.A.T."/>
            <person name="Koren S."/>
            <person name="Bechman K.B."/>
            <person name="Herman A."/>
            <person name="Abrahante J.E."/>
            <person name="Garbe J."/>
        </authorList>
    </citation>
    <scope>NUCLEOTIDE SEQUENCE</scope>
    <source>
        <strain evidence="1">Duluth1</strain>
        <tissue evidence="1">Whole animal</tissue>
    </source>
</reference>
<name>A0A9D4DMW6_DREPO</name>
<protein>
    <submittedName>
        <fullName evidence="1">Uncharacterized protein</fullName>
    </submittedName>
</protein>
<dbReference type="EMBL" id="JAIWYP010000010">
    <property type="protein sequence ID" value="KAH3752226.1"/>
    <property type="molecule type" value="Genomic_DNA"/>
</dbReference>
<gene>
    <name evidence="1" type="ORF">DPMN_186841</name>
</gene>
<organism evidence="1 2">
    <name type="scientific">Dreissena polymorpha</name>
    <name type="common">Zebra mussel</name>
    <name type="synonym">Mytilus polymorpha</name>
    <dbReference type="NCBI Taxonomy" id="45954"/>
    <lineage>
        <taxon>Eukaryota</taxon>
        <taxon>Metazoa</taxon>
        <taxon>Spiralia</taxon>
        <taxon>Lophotrochozoa</taxon>
        <taxon>Mollusca</taxon>
        <taxon>Bivalvia</taxon>
        <taxon>Autobranchia</taxon>
        <taxon>Heteroconchia</taxon>
        <taxon>Euheterodonta</taxon>
        <taxon>Imparidentia</taxon>
        <taxon>Neoheterodontei</taxon>
        <taxon>Myida</taxon>
        <taxon>Dreissenoidea</taxon>
        <taxon>Dreissenidae</taxon>
        <taxon>Dreissena</taxon>
    </lineage>
</organism>
<evidence type="ECO:0000313" key="2">
    <source>
        <dbReference type="Proteomes" id="UP000828390"/>
    </source>
</evidence>
<proteinExistence type="predicted"/>
<comment type="caution">
    <text evidence="1">The sequence shown here is derived from an EMBL/GenBank/DDBJ whole genome shotgun (WGS) entry which is preliminary data.</text>
</comment>
<reference evidence="1" key="1">
    <citation type="journal article" date="2019" name="bioRxiv">
        <title>The Genome of the Zebra Mussel, Dreissena polymorpha: A Resource for Invasive Species Research.</title>
        <authorList>
            <person name="McCartney M.A."/>
            <person name="Auch B."/>
            <person name="Kono T."/>
            <person name="Mallez S."/>
            <person name="Zhang Y."/>
            <person name="Obille A."/>
            <person name="Becker A."/>
            <person name="Abrahante J.E."/>
            <person name="Garbe J."/>
            <person name="Badalamenti J.P."/>
            <person name="Herman A."/>
            <person name="Mangelson H."/>
            <person name="Liachko I."/>
            <person name="Sullivan S."/>
            <person name="Sone E.D."/>
            <person name="Koren S."/>
            <person name="Silverstein K.A.T."/>
            <person name="Beckman K.B."/>
            <person name="Gohl D.M."/>
        </authorList>
    </citation>
    <scope>NUCLEOTIDE SEQUENCE</scope>
    <source>
        <strain evidence="1">Duluth1</strain>
        <tissue evidence="1">Whole animal</tissue>
    </source>
</reference>
<dbReference type="Proteomes" id="UP000828390">
    <property type="component" value="Unassembled WGS sequence"/>
</dbReference>
<dbReference type="AlphaFoldDB" id="A0A9D4DMW6"/>
<accession>A0A9D4DMW6</accession>